<dbReference type="InterPro" id="IPR036938">
    <property type="entry name" value="PAP2/HPO_sf"/>
</dbReference>
<feature type="domain" description="Phosphatidic acid phosphatase type 2/haloperoxidase" evidence="1">
    <location>
        <begin position="299"/>
        <end position="418"/>
    </location>
</feature>
<dbReference type="OrthoDB" id="7793240at2"/>
<protein>
    <submittedName>
        <fullName evidence="2">Serralysin C</fullName>
        <ecNumber evidence="2">3.4.24.40</ecNumber>
    </submittedName>
</protein>
<dbReference type="Pfam" id="PF01569">
    <property type="entry name" value="PAP2"/>
    <property type="match status" value="1"/>
</dbReference>
<gene>
    <name evidence="2" type="primary">prtC</name>
    <name evidence="2" type="ORF">ETAA8_55100</name>
</gene>
<dbReference type="PANTHER" id="PTHR34599">
    <property type="entry name" value="PEROXIDASE-RELATED"/>
    <property type="match status" value="1"/>
</dbReference>
<dbReference type="GO" id="GO:0005509">
    <property type="term" value="F:calcium ion binding"/>
    <property type="evidence" value="ECO:0007669"/>
    <property type="project" value="InterPro"/>
</dbReference>
<evidence type="ECO:0000313" key="3">
    <source>
        <dbReference type="Proteomes" id="UP000315017"/>
    </source>
</evidence>
<dbReference type="EC" id="3.4.24.40" evidence="2"/>
<dbReference type="Proteomes" id="UP000315017">
    <property type="component" value="Chromosome"/>
</dbReference>
<dbReference type="PRINTS" id="PR00313">
    <property type="entry name" value="CABNDNGRPT"/>
</dbReference>
<dbReference type="InterPro" id="IPR000326">
    <property type="entry name" value="PAP2/HPO"/>
</dbReference>
<evidence type="ECO:0000259" key="1">
    <source>
        <dbReference type="Pfam" id="PF01569"/>
    </source>
</evidence>
<keyword evidence="2" id="KW-0378">Hydrolase</keyword>
<dbReference type="Gene3D" id="2.150.10.10">
    <property type="entry name" value="Serralysin-like metalloprotease, C-terminal"/>
    <property type="match status" value="1"/>
</dbReference>
<dbReference type="RefSeq" id="WP_145095742.1">
    <property type="nucleotide sequence ID" value="NZ_CP036274.1"/>
</dbReference>
<dbReference type="KEGG" id="aagg:ETAA8_55100"/>
<dbReference type="Gene3D" id="1.10.606.20">
    <property type="match status" value="1"/>
</dbReference>
<dbReference type="InterPro" id="IPR001343">
    <property type="entry name" value="Hemolysn_Ca-bd"/>
</dbReference>
<name>A0A517YJJ0_9BACT</name>
<dbReference type="InterPro" id="IPR052559">
    <property type="entry name" value="V-haloperoxidase"/>
</dbReference>
<dbReference type="PANTHER" id="PTHR34599:SF1">
    <property type="entry name" value="PHOSPHATIDIC ACID PHOSPHATASE TYPE 2_HALOPEROXIDASE DOMAIN-CONTAINING PROTEIN"/>
    <property type="match status" value="1"/>
</dbReference>
<dbReference type="AlphaFoldDB" id="A0A517YJJ0"/>
<organism evidence="2 3">
    <name type="scientific">Anatilimnocola aggregata</name>
    <dbReference type="NCBI Taxonomy" id="2528021"/>
    <lineage>
        <taxon>Bacteria</taxon>
        <taxon>Pseudomonadati</taxon>
        <taxon>Planctomycetota</taxon>
        <taxon>Planctomycetia</taxon>
        <taxon>Pirellulales</taxon>
        <taxon>Pirellulaceae</taxon>
        <taxon>Anatilimnocola</taxon>
    </lineage>
</organism>
<dbReference type="Pfam" id="PF00353">
    <property type="entry name" value="HemolysinCabind"/>
    <property type="match status" value="1"/>
</dbReference>
<reference evidence="2 3" key="1">
    <citation type="submission" date="2019-02" db="EMBL/GenBank/DDBJ databases">
        <title>Deep-cultivation of Planctomycetes and their phenomic and genomic characterization uncovers novel biology.</title>
        <authorList>
            <person name="Wiegand S."/>
            <person name="Jogler M."/>
            <person name="Boedeker C."/>
            <person name="Pinto D."/>
            <person name="Vollmers J."/>
            <person name="Rivas-Marin E."/>
            <person name="Kohn T."/>
            <person name="Peeters S.H."/>
            <person name="Heuer A."/>
            <person name="Rast P."/>
            <person name="Oberbeckmann S."/>
            <person name="Bunk B."/>
            <person name="Jeske O."/>
            <person name="Meyerdierks A."/>
            <person name="Storesund J.E."/>
            <person name="Kallscheuer N."/>
            <person name="Luecker S."/>
            <person name="Lage O.M."/>
            <person name="Pohl T."/>
            <person name="Merkel B.J."/>
            <person name="Hornburger P."/>
            <person name="Mueller R.-W."/>
            <person name="Bruemmer F."/>
            <person name="Labrenz M."/>
            <person name="Spormann A.M."/>
            <person name="Op den Camp H."/>
            <person name="Overmann J."/>
            <person name="Amann R."/>
            <person name="Jetten M.S.M."/>
            <person name="Mascher T."/>
            <person name="Medema M.H."/>
            <person name="Devos D.P."/>
            <person name="Kaster A.-K."/>
            <person name="Ovreas L."/>
            <person name="Rohde M."/>
            <person name="Galperin M.Y."/>
            <person name="Jogler C."/>
        </authorList>
    </citation>
    <scope>NUCLEOTIDE SEQUENCE [LARGE SCALE GENOMIC DNA]</scope>
    <source>
        <strain evidence="2 3">ETA_A8</strain>
    </source>
</reference>
<sequence length="552" mass="58540">MISRRKSFYCRVPRRLSFEQLDAREVMAGDVVSEWNGVALDAIRLAATSPPVASRALAILHVAIFDAVNSIDRTHTPYKVQLEVSATASREAAVIAAAHEVLTAIFPAQVTTFNNFRDLTLQQVPDGPNETAGVNLGRQVAQDILALRNGDGSATAAIPYTPGSDVGEWIPTPPANANALLPGWGQVTPFTLTTGNQFAPNGIPELNSAEYAAAFAEVKSLGAIDSTTRTQDQTDIARFWSDGAGTATPPGHINILASIVSTSQNLTLAQNARLFAMLNVALADAAIECWNVKFEQEFWRPVTGIRAGDTDGNDATTVDATWTPLLTTPPFPSYTSGHSTFSGAGAAVLRAFFGIDNFSFTLPTDAAGVADRSFTSFTQAAEEAADSRLYGGIHWRFDNEDGLTAGTSIGEWVARRFFRALPQPGKASLEDGTLYVTGTEKADVILLQKIGSSIYVWMRGRQAGKFAASSVQQVAIDARGGNDYVSLALIAIPSTIYGGAGNDILIGGSKRDVISGGAGNDFLYGLGGNDQLEGNAGRDWLFGGLGRNTLVQ</sequence>
<dbReference type="EMBL" id="CP036274">
    <property type="protein sequence ID" value="QDU30382.1"/>
    <property type="molecule type" value="Genomic_DNA"/>
</dbReference>
<proteinExistence type="predicted"/>
<dbReference type="SUPFAM" id="SSF51120">
    <property type="entry name" value="beta-Roll"/>
    <property type="match status" value="1"/>
</dbReference>
<dbReference type="InterPro" id="IPR011049">
    <property type="entry name" value="Serralysin-like_metalloprot_C"/>
</dbReference>
<keyword evidence="3" id="KW-1185">Reference proteome</keyword>
<evidence type="ECO:0000313" key="2">
    <source>
        <dbReference type="EMBL" id="QDU30382.1"/>
    </source>
</evidence>
<dbReference type="SUPFAM" id="SSF48317">
    <property type="entry name" value="Acid phosphatase/Vanadium-dependent haloperoxidase"/>
    <property type="match status" value="1"/>
</dbReference>
<accession>A0A517YJJ0</accession>
<dbReference type="CDD" id="cd03398">
    <property type="entry name" value="PAP2_haloperoxidase"/>
    <property type="match status" value="1"/>
</dbReference>
<dbReference type="GO" id="GO:0016787">
    <property type="term" value="F:hydrolase activity"/>
    <property type="evidence" value="ECO:0007669"/>
    <property type="project" value="UniProtKB-KW"/>
</dbReference>